<protein>
    <submittedName>
        <fullName evidence="1">DNA alkylation repair protein</fullName>
    </submittedName>
</protein>
<evidence type="ECO:0000313" key="1">
    <source>
        <dbReference type="EMBL" id="HIV01537.1"/>
    </source>
</evidence>
<proteinExistence type="predicted"/>
<organism evidence="1 2">
    <name type="scientific">Candidatus Caccopulliclostridium gallistercoris</name>
    <dbReference type="NCBI Taxonomy" id="2840719"/>
    <lineage>
        <taxon>Bacteria</taxon>
        <taxon>Bacillati</taxon>
        <taxon>Bacillota</taxon>
        <taxon>Clostridia</taxon>
        <taxon>Candidatus Caccopulliclostridium</taxon>
    </lineage>
</organism>
<name>A0A9D1NFA4_9FIRM</name>
<gene>
    <name evidence="1" type="ORF">IAA62_03180</name>
</gene>
<reference evidence="1" key="2">
    <citation type="journal article" date="2021" name="PeerJ">
        <title>Extensive microbial diversity within the chicken gut microbiome revealed by metagenomics and culture.</title>
        <authorList>
            <person name="Gilroy R."/>
            <person name="Ravi A."/>
            <person name="Getino M."/>
            <person name="Pursley I."/>
            <person name="Horton D.L."/>
            <person name="Alikhan N.F."/>
            <person name="Baker D."/>
            <person name="Gharbi K."/>
            <person name="Hall N."/>
            <person name="Watson M."/>
            <person name="Adriaenssens E.M."/>
            <person name="Foster-Nyarko E."/>
            <person name="Jarju S."/>
            <person name="Secka A."/>
            <person name="Antonio M."/>
            <person name="Oren A."/>
            <person name="Chaudhuri R.R."/>
            <person name="La Ragione R."/>
            <person name="Hildebrand F."/>
            <person name="Pallen M.J."/>
        </authorList>
    </citation>
    <scope>NUCLEOTIDE SEQUENCE</scope>
    <source>
        <strain evidence="1">CHK186-9395</strain>
    </source>
</reference>
<evidence type="ECO:0000313" key="2">
    <source>
        <dbReference type="Proteomes" id="UP000886861"/>
    </source>
</evidence>
<comment type="caution">
    <text evidence="1">The sequence shown here is derived from an EMBL/GenBank/DDBJ whole genome shotgun (WGS) entry which is preliminary data.</text>
</comment>
<dbReference type="PANTHER" id="PTHR34070">
    <property type="entry name" value="ARMADILLO-TYPE FOLD"/>
    <property type="match status" value="1"/>
</dbReference>
<dbReference type="PANTHER" id="PTHR34070:SF1">
    <property type="entry name" value="DNA ALKYLATION REPAIR PROTEIN"/>
    <property type="match status" value="1"/>
</dbReference>
<dbReference type="Pfam" id="PF08713">
    <property type="entry name" value="DNA_alkylation"/>
    <property type="match status" value="1"/>
</dbReference>
<dbReference type="SUPFAM" id="SSF48371">
    <property type="entry name" value="ARM repeat"/>
    <property type="match status" value="1"/>
</dbReference>
<reference evidence="1" key="1">
    <citation type="submission" date="2020-10" db="EMBL/GenBank/DDBJ databases">
        <authorList>
            <person name="Gilroy R."/>
        </authorList>
    </citation>
    <scope>NUCLEOTIDE SEQUENCE</scope>
    <source>
        <strain evidence="1">CHK186-9395</strain>
    </source>
</reference>
<dbReference type="InterPro" id="IPR014825">
    <property type="entry name" value="DNA_alkylation"/>
</dbReference>
<accession>A0A9D1NFA4</accession>
<dbReference type="AlphaFoldDB" id="A0A9D1NFA4"/>
<dbReference type="EMBL" id="DVOJ01000012">
    <property type="protein sequence ID" value="HIV01537.1"/>
    <property type="molecule type" value="Genomic_DNA"/>
</dbReference>
<dbReference type="InterPro" id="IPR016024">
    <property type="entry name" value="ARM-type_fold"/>
</dbReference>
<sequence length="236" mass="28207">MNLNKEIWTEEDGKKFQEYLKSLARLEKIDWTRNILNTKMPLLAITSPEVKRIAKEISKGNFISFLDLWLWDYYENTALNGTLISKIKDFNVYKKYLLKYASLADCWAACDVLTFNVNEKNREDFFNLAIFLTKSEKPFARRIGINIFFKFIENDDYLNKIFKILNNFKNEKEYYVNMCIAWFVAECFVKNRNLTLEFLKENILNNFTINKAVQKCRDSFRVSSEDKEMLLSFKRK</sequence>
<dbReference type="Gene3D" id="1.25.10.90">
    <property type="match status" value="1"/>
</dbReference>
<dbReference type="Proteomes" id="UP000886861">
    <property type="component" value="Unassembled WGS sequence"/>
</dbReference>
<dbReference type="CDD" id="cd06561">
    <property type="entry name" value="AlkD_like"/>
    <property type="match status" value="1"/>
</dbReference>